<dbReference type="AlphaFoldDB" id="A0A0E9WK37"/>
<name>A0A0E9WK37_ANGAN</name>
<accession>A0A0E9WK37</accession>
<dbReference type="EMBL" id="GBXM01017838">
    <property type="protein sequence ID" value="JAH90739.1"/>
    <property type="molecule type" value="Transcribed_RNA"/>
</dbReference>
<protein>
    <submittedName>
        <fullName evidence="1">Uncharacterized protein</fullName>
    </submittedName>
</protein>
<reference evidence="1" key="1">
    <citation type="submission" date="2014-11" db="EMBL/GenBank/DDBJ databases">
        <authorList>
            <person name="Amaro Gonzalez C."/>
        </authorList>
    </citation>
    <scope>NUCLEOTIDE SEQUENCE</scope>
</reference>
<organism evidence="1">
    <name type="scientific">Anguilla anguilla</name>
    <name type="common">European freshwater eel</name>
    <name type="synonym">Muraena anguilla</name>
    <dbReference type="NCBI Taxonomy" id="7936"/>
    <lineage>
        <taxon>Eukaryota</taxon>
        <taxon>Metazoa</taxon>
        <taxon>Chordata</taxon>
        <taxon>Craniata</taxon>
        <taxon>Vertebrata</taxon>
        <taxon>Euteleostomi</taxon>
        <taxon>Actinopterygii</taxon>
        <taxon>Neopterygii</taxon>
        <taxon>Teleostei</taxon>
        <taxon>Anguilliformes</taxon>
        <taxon>Anguillidae</taxon>
        <taxon>Anguilla</taxon>
    </lineage>
</organism>
<proteinExistence type="predicted"/>
<sequence>MKKPAVASLAPRVFAIPQQASTCRRVWNWSTQHAQPQYGKTLPFTTSFREKQEKTVLPGPVRKGNMGLASAAITKLLNYPLACSPKI</sequence>
<reference evidence="1" key="2">
    <citation type="journal article" date="2015" name="Fish Shellfish Immunol.">
        <title>Early steps in the European eel (Anguilla anguilla)-Vibrio vulnificus interaction in the gills: Role of the RtxA13 toxin.</title>
        <authorList>
            <person name="Callol A."/>
            <person name="Pajuelo D."/>
            <person name="Ebbesson L."/>
            <person name="Teles M."/>
            <person name="MacKenzie S."/>
            <person name="Amaro C."/>
        </authorList>
    </citation>
    <scope>NUCLEOTIDE SEQUENCE</scope>
</reference>
<evidence type="ECO:0000313" key="1">
    <source>
        <dbReference type="EMBL" id="JAH90739.1"/>
    </source>
</evidence>